<name>A0A0C3S3S0_PHLG1</name>
<gene>
    <name evidence="3" type="ORF">PHLGIDRAFT_122357</name>
</gene>
<protein>
    <recommendedName>
        <fullName evidence="2">SMP-30/Gluconolactonase/LRE-like region domain-containing protein</fullName>
    </recommendedName>
</protein>
<organism evidence="3 4">
    <name type="scientific">Phlebiopsis gigantea (strain 11061_1 CR5-6)</name>
    <name type="common">White-rot fungus</name>
    <name type="synonym">Peniophora gigantea</name>
    <dbReference type="NCBI Taxonomy" id="745531"/>
    <lineage>
        <taxon>Eukaryota</taxon>
        <taxon>Fungi</taxon>
        <taxon>Dikarya</taxon>
        <taxon>Basidiomycota</taxon>
        <taxon>Agaricomycotina</taxon>
        <taxon>Agaricomycetes</taxon>
        <taxon>Polyporales</taxon>
        <taxon>Phanerochaetaceae</taxon>
        <taxon>Phlebiopsis</taxon>
    </lineage>
</organism>
<evidence type="ECO:0000313" key="4">
    <source>
        <dbReference type="Proteomes" id="UP000053257"/>
    </source>
</evidence>
<keyword evidence="1" id="KW-0732">Signal</keyword>
<evidence type="ECO:0000313" key="3">
    <source>
        <dbReference type="EMBL" id="KIP02575.1"/>
    </source>
</evidence>
<dbReference type="InterPro" id="IPR013658">
    <property type="entry name" value="SGL"/>
</dbReference>
<dbReference type="EMBL" id="KN840666">
    <property type="protein sequence ID" value="KIP02575.1"/>
    <property type="molecule type" value="Genomic_DNA"/>
</dbReference>
<dbReference type="Gene3D" id="2.120.10.30">
    <property type="entry name" value="TolB, C-terminal domain"/>
    <property type="match status" value="1"/>
</dbReference>
<proteinExistence type="predicted"/>
<feature type="chain" id="PRO_5002178171" description="SMP-30/Gluconolactonase/LRE-like region domain-containing protein" evidence="1">
    <location>
        <begin position="25"/>
        <end position="424"/>
    </location>
</feature>
<dbReference type="InterPro" id="IPR011042">
    <property type="entry name" value="6-blade_b-propeller_TolB-like"/>
</dbReference>
<dbReference type="InterPro" id="IPR052988">
    <property type="entry name" value="Oryzine_lactonohydrolase"/>
</dbReference>
<keyword evidence="4" id="KW-1185">Reference proteome</keyword>
<reference evidence="3 4" key="1">
    <citation type="journal article" date="2014" name="PLoS Genet.">
        <title>Analysis of the Phlebiopsis gigantea genome, transcriptome and secretome provides insight into its pioneer colonization strategies of wood.</title>
        <authorList>
            <person name="Hori C."/>
            <person name="Ishida T."/>
            <person name="Igarashi K."/>
            <person name="Samejima M."/>
            <person name="Suzuki H."/>
            <person name="Master E."/>
            <person name="Ferreira P."/>
            <person name="Ruiz-Duenas F.J."/>
            <person name="Held B."/>
            <person name="Canessa P."/>
            <person name="Larrondo L.F."/>
            <person name="Schmoll M."/>
            <person name="Druzhinina I.S."/>
            <person name="Kubicek C.P."/>
            <person name="Gaskell J.A."/>
            <person name="Kersten P."/>
            <person name="St John F."/>
            <person name="Glasner J."/>
            <person name="Sabat G."/>
            <person name="Splinter BonDurant S."/>
            <person name="Syed K."/>
            <person name="Yadav J."/>
            <person name="Mgbeahuruike A.C."/>
            <person name="Kovalchuk A."/>
            <person name="Asiegbu F.O."/>
            <person name="Lackner G."/>
            <person name="Hoffmeister D."/>
            <person name="Rencoret J."/>
            <person name="Gutierrez A."/>
            <person name="Sun H."/>
            <person name="Lindquist E."/>
            <person name="Barry K."/>
            <person name="Riley R."/>
            <person name="Grigoriev I.V."/>
            <person name="Henrissat B."/>
            <person name="Kues U."/>
            <person name="Berka R.M."/>
            <person name="Martinez A.T."/>
            <person name="Covert S.F."/>
            <person name="Blanchette R.A."/>
            <person name="Cullen D."/>
        </authorList>
    </citation>
    <scope>NUCLEOTIDE SEQUENCE [LARGE SCALE GENOMIC DNA]</scope>
    <source>
        <strain evidence="3 4">11061_1 CR5-6</strain>
    </source>
</reference>
<dbReference type="Pfam" id="PF08450">
    <property type="entry name" value="SGL"/>
    <property type="match status" value="1"/>
</dbReference>
<sequence>MAIALSLCLATLAAWMALAPAATAATAFSPSFSAVNSTVAPAGLPPQAVFVNPQSFAVLGTNGSFRESATASTLNPTNTSAPFFQVFHPDFVTKILGLSASIRVVASNPGFAFAHEAPIWVPATDEVFFASNGGGALGFSDIDHNNQVAKISLGEVARAADASRSKTTPLNVTVTSLALPETVQMTNGGTGPFHGQLVLVNSGRGSLPSNLVLVDPASPSNTTVLLDNFYGRQFNSLNDVKIHKQTGLIYFTDSVYGYLNQFRSGPLLQPFVYLFDPTTGRVKVAADGFDKPNGIALSEDGKTAFVSDTGIINGVFGVNQTEPSTIYQYDIDQKSGVLTNRRVFAFVDSGVPDGIQIDAQGNVYSGCGDGVHVWDATGTLLGKFFLNTSGANMAFAGKGRLVIMAETAVYLAEVEAGGFDLSYP</sequence>
<dbReference type="PANTHER" id="PTHR47064:SF2">
    <property type="entry name" value="SMP-30_GLUCONOLACTONASE_LRE-LIKE REGION DOMAIN-CONTAINING PROTEIN-RELATED"/>
    <property type="match status" value="1"/>
</dbReference>
<dbReference type="SUPFAM" id="SSF63829">
    <property type="entry name" value="Calcium-dependent phosphotriesterase"/>
    <property type="match status" value="1"/>
</dbReference>
<dbReference type="Proteomes" id="UP000053257">
    <property type="component" value="Unassembled WGS sequence"/>
</dbReference>
<feature type="domain" description="SMP-30/Gluconolactonase/LRE-like region" evidence="2">
    <location>
        <begin position="168"/>
        <end position="399"/>
    </location>
</feature>
<dbReference type="OrthoDB" id="423498at2759"/>
<dbReference type="AlphaFoldDB" id="A0A0C3S3S0"/>
<dbReference type="PANTHER" id="PTHR47064">
    <property type="entry name" value="PUTATIVE (AFU_ORTHOLOGUE AFUA_1G08990)-RELATED"/>
    <property type="match status" value="1"/>
</dbReference>
<dbReference type="STRING" id="745531.A0A0C3S3S0"/>
<evidence type="ECO:0000259" key="2">
    <source>
        <dbReference type="Pfam" id="PF08450"/>
    </source>
</evidence>
<accession>A0A0C3S3S0</accession>
<dbReference type="HOGENOM" id="CLU_036110_1_2_1"/>
<feature type="signal peptide" evidence="1">
    <location>
        <begin position="1"/>
        <end position="24"/>
    </location>
</feature>
<evidence type="ECO:0000256" key="1">
    <source>
        <dbReference type="SAM" id="SignalP"/>
    </source>
</evidence>